<proteinExistence type="predicted"/>
<accession>A0A9N9XP47</accession>
<dbReference type="InterPro" id="IPR039467">
    <property type="entry name" value="TFIIIB_B''_Myb"/>
</dbReference>
<dbReference type="SMART" id="SM00717">
    <property type="entry name" value="SANT"/>
    <property type="match status" value="1"/>
</dbReference>
<feature type="compositionally biased region" description="Basic and acidic residues" evidence="2">
    <location>
        <begin position="34"/>
        <end position="46"/>
    </location>
</feature>
<name>A0A9N9XP47_PHYSR</name>
<feature type="compositionally biased region" description="Basic and acidic residues" evidence="2">
    <location>
        <begin position="431"/>
        <end position="455"/>
    </location>
</feature>
<feature type="region of interest" description="Disordered" evidence="2">
    <location>
        <begin position="431"/>
        <end position="538"/>
    </location>
</feature>
<feature type="region of interest" description="Disordered" evidence="2">
    <location>
        <begin position="1"/>
        <end position="113"/>
    </location>
</feature>
<evidence type="ECO:0000313" key="4">
    <source>
        <dbReference type="EMBL" id="CAG9859002.1"/>
    </source>
</evidence>
<feature type="compositionally biased region" description="Acidic residues" evidence="2">
    <location>
        <begin position="506"/>
        <end position="523"/>
    </location>
</feature>
<evidence type="ECO:0000256" key="2">
    <source>
        <dbReference type="SAM" id="MobiDB-lite"/>
    </source>
</evidence>
<dbReference type="GO" id="GO:0005634">
    <property type="term" value="C:nucleus"/>
    <property type="evidence" value="ECO:0007669"/>
    <property type="project" value="UniProtKB-SubCell"/>
</dbReference>
<dbReference type="Proteomes" id="UP001153712">
    <property type="component" value="Chromosome 2"/>
</dbReference>
<keyword evidence="5" id="KW-1185">Reference proteome</keyword>
<gene>
    <name evidence="4" type="ORF">PHYEVI_LOCUS5387</name>
</gene>
<organism evidence="4 5">
    <name type="scientific">Phyllotreta striolata</name>
    <name type="common">Striped flea beetle</name>
    <name type="synonym">Crioceris striolata</name>
    <dbReference type="NCBI Taxonomy" id="444603"/>
    <lineage>
        <taxon>Eukaryota</taxon>
        <taxon>Metazoa</taxon>
        <taxon>Ecdysozoa</taxon>
        <taxon>Arthropoda</taxon>
        <taxon>Hexapoda</taxon>
        <taxon>Insecta</taxon>
        <taxon>Pterygota</taxon>
        <taxon>Neoptera</taxon>
        <taxon>Endopterygota</taxon>
        <taxon>Coleoptera</taxon>
        <taxon>Polyphaga</taxon>
        <taxon>Cucujiformia</taxon>
        <taxon>Chrysomeloidea</taxon>
        <taxon>Chrysomelidae</taxon>
        <taxon>Galerucinae</taxon>
        <taxon>Alticini</taxon>
        <taxon>Phyllotreta</taxon>
    </lineage>
</organism>
<dbReference type="GO" id="GO:0001156">
    <property type="term" value="F:TFIIIC-class transcription factor complex binding"/>
    <property type="evidence" value="ECO:0007669"/>
    <property type="project" value="TreeGrafter"/>
</dbReference>
<feature type="compositionally biased region" description="Low complexity" evidence="2">
    <location>
        <begin position="464"/>
        <end position="474"/>
    </location>
</feature>
<evidence type="ECO:0000256" key="1">
    <source>
        <dbReference type="ARBA" id="ARBA00004123"/>
    </source>
</evidence>
<sequence>MISRRSRIKGIANIPQRRKQANDDNETQTEEAETSNKKVPDEDTVAKKKRKLSETVVSNEEPNKQKQSNSDQSTKTKTTPSQQETPIDKVDQTKIASPNNSIPTTNTDTCFQKPLSITSNAVISDTEYPLPPPSPNKANRTRIKATPRLAHRKMSFSASESEDESRKVARIRTESVSSNIVANDFILPDYISSQRRKEALITPKKTSRSEQTRKLAEARREFVRRFGEKKPERNKLTMMDLIFYNPNSNPMDVAEKNSVDDPEVENPIETHPDDPSPNEEDNGKSDEENSMPVPQIKIGPSGEIILDEQSVLIETKDVQKKREEMNKTKIVDADAMKTGYGIYKKQNRSKCWSESETIRFYKALNSIGTDFTLMSELFPNRTRRELKMKFKKEEKTNRQLIDKAMMQPCRFDFEDLKCELEMEEREMNALRIQNEKQKKEKEENVKKQQHKMLEKAKKRKLVETAETSTEAQTENSEKNEAKQATRGRGRPKKTNKISIKNFMSDSDADESDLGTQSESDEEILLSRKPTRSGRLPKIVQRYENEPASLKSIISGSKVTNPEEMSNIAPGSIMVVNETGPAGEPVYKIYMVTPEQNAKELDLSSDMVTKVLQMKEGITAESIMTISANVTDEEDEFEENNVTIPAEENVTTLKTDSNKKDSNQTNEISKCIQETDTVVETESGKKNYPVLSEDDIVYNVEV</sequence>
<dbReference type="OrthoDB" id="272624at2759"/>
<dbReference type="InterPro" id="IPR009057">
    <property type="entry name" value="Homeodomain-like_sf"/>
</dbReference>
<dbReference type="Pfam" id="PF15963">
    <property type="entry name" value="Myb_DNA-bind_7"/>
    <property type="match status" value="1"/>
</dbReference>
<dbReference type="PANTHER" id="PTHR22929:SF0">
    <property type="entry name" value="TRANSCRIPTION FACTOR TFIIIB COMPONENT B'' HOMOLOG"/>
    <property type="match status" value="1"/>
</dbReference>
<feature type="compositionally biased region" description="Acidic residues" evidence="2">
    <location>
        <begin position="23"/>
        <end position="33"/>
    </location>
</feature>
<evidence type="ECO:0000313" key="5">
    <source>
        <dbReference type="Proteomes" id="UP001153712"/>
    </source>
</evidence>
<dbReference type="GO" id="GO:0000126">
    <property type="term" value="C:transcription factor TFIIIB complex"/>
    <property type="evidence" value="ECO:0007669"/>
    <property type="project" value="TreeGrafter"/>
</dbReference>
<dbReference type="InterPro" id="IPR001005">
    <property type="entry name" value="SANT/Myb"/>
</dbReference>
<protein>
    <recommendedName>
        <fullName evidence="3">Myb-like domain-containing protein</fullName>
    </recommendedName>
</protein>
<comment type="subcellular location">
    <subcellularLocation>
        <location evidence="1">Nucleus</location>
    </subcellularLocation>
</comment>
<dbReference type="EMBL" id="OU900095">
    <property type="protein sequence ID" value="CAG9859002.1"/>
    <property type="molecule type" value="Genomic_DNA"/>
</dbReference>
<reference evidence="4" key="1">
    <citation type="submission" date="2022-01" db="EMBL/GenBank/DDBJ databases">
        <authorList>
            <person name="King R."/>
        </authorList>
    </citation>
    <scope>NUCLEOTIDE SEQUENCE</scope>
</reference>
<feature type="compositionally biased region" description="Polar residues" evidence="2">
    <location>
        <begin position="94"/>
        <end position="113"/>
    </location>
</feature>
<feature type="compositionally biased region" description="Polar residues" evidence="2">
    <location>
        <begin position="55"/>
        <end position="72"/>
    </location>
</feature>
<feature type="region of interest" description="Disordered" evidence="2">
    <location>
        <begin position="246"/>
        <end position="298"/>
    </location>
</feature>
<feature type="compositionally biased region" description="Basic residues" evidence="2">
    <location>
        <begin position="485"/>
        <end position="495"/>
    </location>
</feature>
<feature type="domain" description="Myb-like" evidence="3">
    <location>
        <begin position="348"/>
        <end position="396"/>
    </location>
</feature>
<dbReference type="AlphaFoldDB" id="A0A9N9XP47"/>
<dbReference type="GO" id="GO:0070898">
    <property type="term" value="P:RNA polymerase III preinitiation complex assembly"/>
    <property type="evidence" value="ECO:0007669"/>
    <property type="project" value="TreeGrafter"/>
</dbReference>
<dbReference type="PANTHER" id="PTHR22929">
    <property type="entry name" value="RNA POLYMERASE III TRANSCRIPTION INITIATION FACTOR B"/>
    <property type="match status" value="1"/>
</dbReference>
<feature type="compositionally biased region" description="Low complexity" evidence="2">
    <location>
        <begin position="73"/>
        <end position="85"/>
    </location>
</feature>
<evidence type="ECO:0000259" key="3">
    <source>
        <dbReference type="SMART" id="SM00717"/>
    </source>
</evidence>
<dbReference type="SUPFAM" id="SSF46689">
    <property type="entry name" value="Homeodomain-like"/>
    <property type="match status" value="1"/>
</dbReference>